<evidence type="ECO:0008006" key="3">
    <source>
        <dbReference type="Google" id="ProtNLM"/>
    </source>
</evidence>
<evidence type="ECO:0000313" key="2">
    <source>
        <dbReference type="Proteomes" id="UP000076420"/>
    </source>
</evidence>
<name>A0A2C9M7S9_BIOGL</name>
<gene>
    <name evidence="1" type="primary">106074557</name>
</gene>
<reference evidence="1" key="1">
    <citation type="submission" date="2020-05" db="UniProtKB">
        <authorList>
            <consortium name="EnsemblMetazoa"/>
        </authorList>
    </citation>
    <scope>IDENTIFICATION</scope>
    <source>
        <strain evidence="1">BB02</strain>
    </source>
</reference>
<dbReference type="KEGG" id="bgt:106074557"/>
<dbReference type="AlphaFoldDB" id="A0A2C9M7S9"/>
<dbReference type="VEuPathDB" id="VectorBase:BGLAX_046140"/>
<dbReference type="SUPFAM" id="SSF49899">
    <property type="entry name" value="Concanavalin A-like lectins/glucanases"/>
    <property type="match status" value="1"/>
</dbReference>
<protein>
    <recommendedName>
        <fullName evidence="3">Laminin G domain-containing protein</fullName>
    </recommendedName>
</protein>
<dbReference type="VEuPathDB" id="VectorBase:BGLB039530"/>
<organism evidence="1 2">
    <name type="scientific">Biomphalaria glabrata</name>
    <name type="common">Bloodfluke planorb</name>
    <name type="synonym">Freshwater snail</name>
    <dbReference type="NCBI Taxonomy" id="6526"/>
    <lineage>
        <taxon>Eukaryota</taxon>
        <taxon>Metazoa</taxon>
        <taxon>Spiralia</taxon>
        <taxon>Lophotrochozoa</taxon>
        <taxon>Mollusca</taxon>
        <taxon>Gastropoda</taxon>
        <taxon>Heterobranchia</taxon>
        <taxon>Euthyneura</taxon>
        <taxon>Panpulmonata</taxon>
        <taxon>Hygrophila</taxon>
        <taxon>Lymnaeoidea</taxon>
        <taxon>Planorbidae</taxon>
        <taxon>Biomphalaria</taxon>
    </lineage>
</organism>
<sequence>MQPLALRFRYRRAPSPGAGNQREEILIRSRECSSGGLFALTEDGETLKVRLISKKGQIVVSSLPLLGLNDTDWRQVRVEYSKGELTMSVSTGRLTYTSFNKGGAHIQVGVCGWLVGDPADLVKNVGSYTGELQEVYLSRCFEYGQ</sequence>
<accession>A0A2C9M7S9</accession>
<dbReference type="InterPro" id="IPR013320">
    <property type="entry name" value="ConA-like_dom_sf"/>
</dbReference>
<dbReference type="EnsemblMetazoa" id="BGLB039530-RA">
    <property type="protein sequence ID" value="BGLB039530-PA"/>
    <property type="gene ID" value="BGLB039530"/>
</dbReference>
<evidence type="ECO:0000313" key="1">
    <source>
        <dbReference type="EnsemblMetazoa" id="BGLB039530-PA"/>
    </source>
</evidence>
<proteinExistence type="predicted"/>
<dbReference type="Proteomes" id="UP000076420">
    <property type="component" value="Unassembled WGS sequence"/>
</dbReference>